<dbReference type="AlphaFoldDB" id="A0AAD9K730"/>
<keyword evidence="13" id="KW-1185">Reference proteome</keyword>
<evidence type="ECO:0000256" key="5">
    <source>
        <dbReference type="ARBA" id="ARBA00022906"/>
    </source>
</evidence>
<dbReference type="SUPFAM" id="SSF161111">
    <property type="entry name" value="Cation efflux protein transmembrane domain-like"/>
    <property type="match status" value="1"/>
</dbReference>
<keyword evidence="3" id="KW-0813">Transport</keyword>
<evidence type="ECO:0000256" key="2">
    <source>
        <dbReference type="ARBA" id="ARBA00008873"/>
    </source>
</evidence>
<comment type="similarity">
    <text evidence="2">Belongs to the cation diffusion facilitator (CDF) transporter (TC 2.A.4) family. SLC30A subfamily.</text>
</comment>
<keyword evidence="6 9" id="KW-1133">Transmembrane helix</keyword>
<dbReference type="InterPro" id="IPR027469">
    <property type="entry name" value="Cation_efflux_TMD_sf"/>
</dbReference>
<comment type="caution">
    <text evidence="12">The sequence shown here is derived from an EMBL/GenBank/DDBJ whole genome shotgun (WGS) entry which is preliminary data.</text>
</comment>
<dbReference type="Proteomes" id="UP001208570">
    <property type="component" value="Unassembled WGS sequence"/>
</dbReference>
<feature type="transmembrane region" description="Helical" evidence="9">
    <location>
        <begin position="222"/>
        <end position="243"/>
    </location>
</feature>
<dbReference type="SUPFAM" id="SSF160240">
    <property type="entry name" value="Cation efflux protein cytoplasmic domain-like"/>
    <property type="match status" value="1"/>
</dbReference>
<feature type="transmembrane region" description="Helical" evidence="9">
    <location>
        <begin position="193"/>
        <end position="215"/>
    </location>
</feature>
<feature type="domain" description="Cation efflux protein transmembrane" evidence="10">
    <location>
        <begin position="84"/>
        <end position="251"/>
    </location>
</feature>
<dbReference type="InterPro" id="IPR002524">
    <property type="entry name" value="Cation_efflux"/>
</dbReference>
<dbReference type="EMBL" id="JAODUP010000040">
    <property type="protein sequence ID" value="KAK2166233.1"/>
    <property type="molecule type" value="Genomic_DNA"/>
</dbReference>
<proteinExistence type="inferred from homology"/>
<dbReference type="GO" id="GO:0010043">
    <property type="term" value="P:response to zinc ion"/>
    <property type="evidence" value="ECO:0007669"/>
    <property type="project" value="TreeGrafter"/>
</dbReference>
<evidence type="ECO:0000259" key="10">
    <source>
        <dbReference type="Pfam" id="PF01545"/>
    </source>
</evidence>
<protein>
    <submittedName>
        <fullName evidence="12">Uncharacterized protein</fullName>
    </submittedName>
</protein>
<dbReference type="InterPro" id="IPR050681">
    <property type="entry name" value="CDF/SLC30A"/>
</dbReference>
<evidence type="ECO:0000256" key="4">
    <source>
        <dbReference type="ARBA" id="ARBA00022692"/>
    </source>
</evidence>
<dbReference type="InterPro" id="IPR036837">
    <property type="entry name" value="Cation_efflux_CTD_sf"/>
</dbReference>
<name>A0AAD9K730_9ANNE</name>
<keyword evidence="5" id="KW-0864">Zinc transport</keyword>
<dbReference type="Pfam" id="PF01545">
    <property type="entry name" value="Cation_efflux"/>
    <property type="match status" value="1"/>
</dbReference>
<dbReference type="PANTHER" id="PTHR11562">
    <property type="entry name" value="CATION EFFLUX PROTEIN/ ZINC TRANSPORTER"/>
    <property type="match status" value="1"/>
</dbReference>
<dbReference type="Gene3D" id="1.20.1510.10">
    <property type="entry name" value="Cation efflux protein transmembrane domain"/>
    <property type="match status" value="1"/>
</dbReference>
<dbReference type="NCBIfam" id="TIGR01297">
    <property type="entry name" value="CDF"/>
    <property type="match status" value="1"/>
</dbReference>
<dbReference type="Pfam" id="PF16916">
    <property type="entry name" value="ZT_dimer"/>
    <property type="match status" value="1"/>
</dbReference>
<evidence type="ECO:0000313" key="12">
    <source>
        <dbReference type="EMBL" id="KAK2166233.1"/>
    </source>
</evidence>
<dbReference type="InterPro" id="IPR027470">
    <property type="entry name" value="Cation_efflux_CTD"/>
</dbReference>
<evidence type="ECO:0000256" key="8">
    <source>
        <dbReference type="ARBA" id="ARBA00023136"/>
    </source>
</evidence>
<feature type="transmembrane region" description="Helical" evidence="9">
    <location>
        <begin position="82"/>
        <end position="108"/>
    </location>
</feature>
<dbReference type="GO" id="GO:0005886">
    <property type="term" value="C:plasma membrane"/>
    <property type="evidence" value="ECO:0007669"/>
    <property type="project" value="TreeGrafter"/>
</dbReference>
<evidence type="ECO:0000256" key="9">
    <source>
        <dbReference type="SAM" id="Phobius"/>
    </source>
</evidence>
<evidence type="ECO:0000256" key="6">
    <source>
        <dbReference type="ARBA" id="ARBA00022989"/>
    </source>
</evidence>
<gene>
    <name evidence="12" type="ORF">LSH36_40g03000</name>
</gene>
<keyword evidence="8 9" id="KW-0472">Membrane</keyword>
<keyword evidence="4 9" id="KW-0812">Transmembrane</keyword>
<evidence type="ECO:0000256" key="1">
    <source>
        <dbReference type="ARBA" id="ARBA00004141"/>
    </source>
</evidence>
<evidence type="ECO:0000256" key="7">
    <source>
        <dbReference type="ARBA" id="ARBA00023065"/>
    </source>
</evidence>
<dbReference type="GO" id="GO:0005385">
    <property type="term" value="F:zinc ion transmembrane transporter activity"/>
    <property type="evidence" value="ECO:0007669"/>
    <property type="project" value="TreeGrafter"/>
</dbReference>
<evidence type="ECO:0000259" key="11">
    <source>
        <dbReference type="Pfam" id="PF16916"/>
    </source>
</evidence>
<evidence type="ECO:0000313" key="13">
    <source>
        <dbReference type="Proteomes" id="UP001208570"/>
    </source>
</evidence>
<feature type="transmembrane region" description="Helical" evidence="9">
    <location>
        <begin position="42"/>
        <end position="62"/>
    </location>
</feature>
<organism evidence="12 13">
    <name type="scientific">Paralvinella palmiformis</name>
    <dbReference type="NCBI Taxonomy" id="53620"/>
    <lineage>
        <taxon>Eukaryota</taxon>
        <taxon>Metazoa</taxon>
        <taxon>Spiralia</taxon>
        <taxon>Lophotrochozoa</taxon>
        <taxon>Annelida</taxon>
        <taxon>Polychaeta</taxon>
        <taxon>Sedentaria</taxon>
        <taxon>Canalipalpata</taxon>
        <taxon>Terebellida</taxon>
        <taxon>Terebelliformia</taxon>
        <taxon>Alvinellidae</taxon>
        <taxon>Paralvinella</taxon>
    </lineage>
</organism>
<comment type="subcellular location">
    <subcellularLocation>
        <location evidence="1">Membrane</location>
        <topology evidence="1">Multi-pass membrane protein</topology>
    </subcellularLocation>
</comment>
<sequence length="345" mass="38088">MSRDSFSDSSCTDHNDEYAHPKHCHVKTLDKPMIDTKARCKLIIASILCLTFMTAELIGGILANSLALSTDAAHLLTDFAGFMIKVMGVLVSVLLIWVVTGILVYMAVMRILSGHYELDGGIMLITSALGILFNVIMLFLLQDNGSNEILQFDEDEDLEAAPDKKEMGADEEPLLQSGEKMPPSKGNINVRAAFIHALGDLMQSIGVLTAAFIIYFKPEYKIADPICTFFFSVLVLITTINILRDTLNVLMEGTPRGISFDAVKRSLGSIPGVLELHNLRIWSLTMDRIAVAVHLALAYDADHQKVSLKAGNILRKKFGVHEFTIQTEQFVEDMKHCAQCQNPTS</sequence>
<feature type="domain" description="Cation efflux protein cytoplasmic" evidence="11">
    <location>
        <begin position="255"/>
        <end position="329"/>
    </location>
</feature>
<feature type="transmembrane region" description="Helical" evidence="9">
    <location>
        <begin position="120"/>
        <end position="141"/>
    </location>
</feature>
<evidence type="ECO:0000256" key="3">
    <source>
        <dbReference type="ARBA" id="ARBA00022448"/>
    </source>
</evidence>
<keyword evidence="7" id="KW-0406">Ion transport</keyword>
<reference evidence="12" key="1">
    <citation type="journal article" date="2023" name="Mol. Biol. Evol.">
        <title>Third-Generation Sequencing Reveals the Adaptive Role of the Epigenome in Three Deep-Sea Polychaetes.</title>
        <authorList>
            <person name="Perez M."/>
            <person name="Aroh O."/>
            <person name="Sun Y."/>
            <person name="Lan Y."/>
            <person name="Juniper S.K."/>
            <person name="Young C.R."/>
            <person name="Angers B."/>
            <person name="Qian P.Y."/>
        </authorList>
    </citation>
    <scope>NUCLEOTIDE SEQUENCE</scope>
    <source>
        <strain evidence="12">P08H-3</strain>
    </source>
</reference>
<keyword evidence="5" id="KW-0862">Zinc</keyword>
<dbReference type="InterPro" id="IPR058533">
    <property type="entry name" value="Cation_efflux_TM"/>
</dbReference>
<accession>A0AAD9K730</accession>
<dbReference type="PANTHER" id="PTHR11562:SF17">
    <property type="entry name" value="RE54080P-RELATED"/>
    <property type="match status" value="1"/>
</dbReference>